<protein>
    <submittedName>
        <fullName evidence="3">Thioesterase family protein</fullName>
    </submittedName>
</protein>
<gene>
    <name evidence="3" type="ORF">GCM10022223_53360</name>
</gene>
<sequence>MSDYGHHGLFPTRWNDNDQYAHVNNAVYYEAMDTTINTWLITAGLVPAGGTEIAICVSSACEYRAPISFPDVMRVGLRAGRLGTSSVTWELAIHRQQADEDNTEPAATGRFVHVFVDAKTRRPIPIPAHLRAAIERDLLVR</sequence>
<proteinExistence type="inferred from homology"/>
<dbReference type="Pfam" id="PF13279">
    <property type="entry name" value="4HBT_2"/>
    <property type="match status" value="1"/>
</dbReference>
<organism evidence="3 4">
    <name type="scientific">Kineosporia mesophila</name>
    <dbReference type="NCBI Taxonomy" id="566012"/>
    <lineage>
        <taxon>Bacteria</taxon>
        <taxon>Bacillati</taxon>
        <taxon>Actinomycetota</taxon>
        <taxon>Actinomycetes</taxon>
        <taxon>Kineosporiales</taxon>
        <taxon>Kineosporiaceae</taxon>
        <taxon>Kineosporia</taxon>
    </lineage>
</organism>
<accession>A0ABP7ABW2</accession>
<keyword evidence="2" id="KW-0378">Hydrolase</keyword>
<dbReference type="InterPro" id="IPR029069">
    <property type="entry name" value="HotDog_dom_sf"/>
</dbReference>
<dbReference type="CDD" id="cd00586">
    <property type="entry name" value="4HBT"/>
    <property type="match status" value="1"/>
</dbReference>
<evidence type="ECO:0000256" key="1">
    <source>
        <dbReference type="ARBA" id="ARBA00005953"/>
    </source>
</evidence>
<dbReference type="PANTHER" id="PTHR31793:SF27">
    <property type="entry name" value="NOVEL THIOESTERASE SUPERFAMILY DOMAIN AND SAPOSIN A-TYPE DOMAIN CONTAINING PROTEIN (0610012H03RIK)"/>
    <property type="match status" value="1"/>
</dbReference>
<evidence type="ECO:0000313" key="4">
    <source>
        <dbReference type="Proteomes" id="UP001501074"/>
    </source>
</evidence>
<evidence type="ECO:0000313" key="3">
    <source>
        <dbReference type="EMBL" id="GAA3629137.1"/>
    </source>
</evidence>
<keyword evidence="4" id="KW-1185">Reference proteome</keyword>
<dbReference type="SUPFAM" id="SSF54637">
    <property type="entry name" value="Thioesterase/thiol ester dehydrase-isomerase"/>
    <property type="match status" value="1"/>
</dbReference>
<comment type="similarity">
    <text evidence="1">Belongs to the 4-hydroxybenzoyl-CoA thioesterase family.</text>
</comment>
<dbReference type="InterPro" id="IPR050563">
    <property type="entry name" value="4-hydroxybenzoyl-CoA_TE"/>
</dbReference>
<comment type="caution">
    <text evidence="3">The sequence shown here is derived from an EMBL/GenBank/DDBJ whole genome shotgun (WGS) entry which is preliminary data.</text>
</comment>
<dbReference type="PANTHER" id="PTHR31793">
    <property type="entry name" value="4-HYDROXYBENZOYL-COA THIOESTERASE FAMILY MEMBER"/>
    <property type="match status" value="1"/>
</dbReference>
<reference evidence="4" key="1">
    <citation type="journal article" date="2019" name="Int. J. Syst. Evol. Microbiol.">
        <title>The Global Catalogue of Microorganisms (GCM) 10K type strain sequencing project: providing services to taxonomists for standard genome sequencing and annotation.</title>
        <authorList>
            <consortium name="The Broad Institute Genomics Platform"/>
            <consortium name="The Broad Institute Genome Sequencing Center for Infectious Disease"/>
            <person name="Wu L."/>
            <person name="Ma J."/>
        </authorList>
    </citation>
    <scope>NUCLEOTIDE SEQUENCE [LARGE SCALE GENOMIC DNA]</scope>
    <source>
        <strain evidence="4">JCM 16902</strain>
    </source>
</reference>
<dbReference type="Proteomes" id="UP001501074">
    <property type="component" value="Unassembled WGS sequence"/>
</dbReference>
<evidence type="ECO:0000256" key="2">
    <source>
        <dbReference type="ARBA" id="ARBA00022801"/>
    </source>
</evidence>
<dbReference type="Gene3D" id="3.10.129.10">
    <property type="entry name" value="Hotdog Thioesterase"/>
    <property type="match status" value="1"/>
</dbReference>
<name>A0ABP7ABW2_9ACTN</name>
<dbReference type="RefSeq" id="WP_231484430.1">
    <property type="nucleotide sequence ID" value="NZ_BAAAZO010000010.1"/>
</dbReference>
<dbReference type="EMBL" id="BAAAZO010000010">
    <property type="protein sequence ID" value="GAA3629137.1"/>
    <property type="molecule type" value="Genomic_DNA"/>
</dbReference>